<accession>A0A7T8G212</accession>
<keyword evidence="2" id="KW-0808">Transferase</keyword>
<evidence type="ECO:0000256" key="2">
    <source>
        <dbReference type="ARBA" id="ARBA00022679"/>
    </source>
</evidence>
<dbReference type="InterPro" id="IPR043502">
    <property type="entry name" value="DNA/RNA_pol_sf"/>
</dbReference>
<organism evidence="4">
    <name type="scientific">Soybean thrips mito-like virus 2</name>
    <dbReference type="NCBI Taxonomy" id="2805488"/>
    <lineage>
        <taxon>Viruses</taxon>
        <taxon>Riboviria</taxon>
        <taxon>Orthornavirae</taxon>
        <taxon>Lenarviricota</taxon>
        <taxon>Howeltoviricetes</taxon>
        <taxon>Cryppavirales</taxon>
        <taxon>Mitoviridae</taxon>
    </lineage>
</organism>
<evidence type="ECO:0000256" key="3">
    <source>
        <dbReference type="ARBA" id="ARBA00022695"/>
    </source>
</evidence>
<dbReference type="PANTHER" id="PTHR34456:SF13">
    <property type="entry name" value="REVERSE TRANSCRIPTASE DOMAIN-CONTAINING PROTEIN"/>
    <property type="match status" value="1"/>
</dbReference>
<dbReference type="GO" id="GO:0003968">
    <property type="term" value="F:RNA-directed RNA polymerase activity"/>
    <property type="evidence" value="ECO:0007669"/>
    <property type="project" value="UniProtKB-KW"/>
</dbReference>
<keyword evidence="3" id="KW-0548">Nucleotidyltransferase</keyword>
<keyword evidence="1 4" id="KW-0696">RNA-directed RNA polymerase</keyword>
<dbReference type="PANTHER" id="PTHR34456">
    <property type="entry name" value="MITOVIRUS RNA-DEPENDENT RNA POLYMERASE"/>
    <property type="match status" value="1"/>
</dbReference>
<dbReference type="EMBL" id="MT293145">
    <property type="protein sequence ID" value="QQP18722.2"/>
    <property type="molecule type" value="Genomic_RNA"/>
</dbReference>
<protein>
    <submittedName>
        <fullName evidence="4">RNA-dependent RNA polymerase</fullName>
    </submittedName>
</protein>
<proteinExistence type="predicted"/>
<reference evidence="4" key="1">
    <citation type="journal article" date="2020" name="Viruses">
        <title>Soybean Thrips (Thysanoptera: Thripidae) Harbor Highly Diverse Populations of Arthropod, Fungal and Plant Viruses.</title>
        <authorList>
            <person name="Thekke-Veetil T."/>
            <person name="Lagos-Kutz D."/>
            <person name="McCoppin N.K."/>
            <person name="Hartman G.L."/>
            <person name="Ju H.K."/>
            <person name="Lim H.S."/>
            <person name="Domier L.L."/>
        </authorList>
    </citation>
    <scope>NUCLEOTIDE SEQUENCE</scope>
    <source>
        <strain evidence="4">STN1</strain>
    </source>
</reference>
<dbReference type="InterPro" id="IPR008686">
    <property type="entry name" value="RNA_pol_mitovir"/>
</dbReference>
<dbReference type="Pfam" id="PF05919">
    <property type="entry name" value="Mitovir_RNA_pol"/>
    <property type="match status" value="2"/>
</dbReference>
<dbReference type="SUPFAM" id="SSF56672">
    <property type="entry name" value="DNA/RNA polymerases"/>
    <property type="match status" value="1"/>
</dbReference>
<sequence>MILVHYITAYGWYRYRWRKDKDTWGNLGQVNPSIPSQLKKRKHSSSIGWRKEAILTVQSTNTLVLGLTERGDLIHGLNVLASVQKIALKRQRPEMIACRFKEDINTIKLFFLTGEKIEVDQSVQWRKVTEGFVSYLYPFTVIELTDFEKCLILTQLRVYKKFNTPINLDLDSIVKPIRFYNVFWSIYYGYKTFINWKTLGFRSAPDFGKKKFNLHKCKIKTHSEIFSPGIQTGIVYSAGGPYGTSLQSKIMDILIISQFPLMIKHCDNFTKYFHERIGWLWPNIHGSITRPSGLLNYFGKEKINSLIQIIKESGKENQSLRKKINNPYLGKLAYFPDGAGKLRIIAIGNMIIQITLFPLHDWIFKYLRTLRDQDATFNQDIIFEKFKKYRDQRITRFCKANNLPDPLPWDFDFETWLSKNEVKYSTFKAPYSLDLSRATDRIPLAYQLFVLWAFTQHFGLAVSWFNIISSLSFNIQTPDRKRTLRVTYATGQGMGLYSSWAILALTHHAVVRLSASIIGLHKFSDYLILGDDIVIIREEVSAQYIKIMTRLGVKISLNKTVKPCIGWGAEFASKLVYENELGIVVNITPLPLGPILEGGTSSLFKMYQRLLSLALSTMEEPYQVTSLLDKLPGKLKKFNSQRSSLSSMWAISFLYQNWYTKEWSQGGSIVSPPKGVRLDLVTQWLLENYLIAIPLKVFMEIDLLIKCKLSKQIYKASQNVFKYSDRYIPLQEHILRAFKHVKVRENLADWPELYLFLSSPVYAACTILEETVKYSSVIDFRRENGRINFLEVFLSQRNLLGTIRNLLDHTEFIDMYVNILTISWGPRRYFHQKVKSMDPLVLRVRKSKRNTVLKNIIIFKAVTTCIPKLK</sequence>
<name>A0A7T8G212_9VIRU</name>
<evidence type="ECO:0000313" key="4">
    <source>
        <dbReference type="EMBL" id="QQP18722.2"/>
    </source>
</evidence>
<evidence type="ECO:0000256" key="1">
    <source>
        <dbReference type="ARBA" id="ARBA00022484"/>
    </source>
</evidence>